<sequence length="163" mass="17886">MSYSFRSHSGPLIEQVQALIIPCLCSVEGDNFGPASRRLWGIAVAKVEASLFIVRSVLGVSDDIRLREPGQKLNYAYSQFWDLLGKLVFCNGQEQGSMSNLQQFCESLNQIARPTAPSHPDAPQGGSECLLAPGSTVNSKEQAARLQKQEANPQLWCSVYLLD</sequence>
<proteinExistence type="predicted"/>
<evidence type="ECO:0000313" key="2">
    <source>
        <dbReference type="Proteomes" id="UP000001805"/>
    </source>
</evidence>
<dbReference type="Proteomes" id="UP000001805">
    <property type="component" value="Chromosome 2, Linkage Group V"/>
</dbReference>
<evidence type="ECO:0000313" key="1">
    <source>
        <dbReference type="EMBL" id="EDO65003.2"/>
    </source>
</evidence>
<organism evidence="1 2">
    <name type="scientific">Neurospora crassa (strain ATCC 24698 / 74-OR23-1A / CBS 708.71 / DSM 1257 / FGSC 987)</name>
    <dbReference type="NCBI Taxonomy" id="367110"/>
    <lineage>
        <taxon>Eukaryota</taxon>
        <taxon>Fungi</taxon>
        <taxon>Dikarya</taxon>
        <taxon>Ascomycota</taxon>
        <taxon>Pezizomycotina</taxon>
        <taxon>Sordariomycetes</taxon>
        <taxon>Sordariomycetidae</taxon>
        <taxon>Sordariales</taxon>
        <taxon>Sordariaceae</taxon>
        <taxon>Neurospora</taxon>
    </lineage>
</organism>
<dbReference type="KEGG" id="ncr:NCU10444"/>
<dbReference type="PaxDb" id="5141-EFNCRP00000007964"/>
<dbReference type="AlphaFoldDB" id="A7UX42"/>
<dbReference type="GeneID" id="5847199"/>
<dbReference type="RefSeq" id="XP_001728094.2">
    <property type="nucleotide sequence ID" value="XM_001728042.2"/>
</dbReference>
<name>A7UX42_NEUCR</name>
<keyword evidence="2" id="KW-1185">Reference proteome</keyword>
<protein>
    <submittedName>
        <fullName evidence="1">Uncharacterized protein</fullName>
    </submittedName>
</protein>
<gene>
    <name evidence="1" type="ORF">NCU10444</name>
</gene>
<accession>A7UX42</accession>
<dbReference type="VEuPathDB" id="FungiDB:NCU10444"/>
<dbReference type="InParanoid" id="A7UX42"/>
<dbReference type="HOGENOM" id="CLU_2378435_0_0_1"/>
<reference evidence="1 2" key="1">
    <citation type="journal article" date="2003" name="Nature">
        <title>The genome sequence of the filamentous fungus Neurospora crassa.</title>
        <authorList>
            <person name="Galagan J.E."/>
            <person name="Calvo S.E."/>
            <person name="Borkovich K.A."/>
            <person name="Selker E.U."/>
            <person name="Read N.D."/>
            <person name="Jaffe D."/>
            <person name="FitzHugh W."/>
            <person name="Ma L.J."/>
            <person name="Smirnov S."/>
            <person name="Purcell S."/>
            <person name="Rehman B."/>
            <person name="Elkins T."/>
            <person name="Engels R."/>
            <person name="Wang S."/>
            <person name="Nielsen C.B."/>
            <person name="Butler J."/>
            <person name="Endrizzi M."/>
            <person name="Qui D."/>
            <person name="Ianakiev P."/>
            <person name="Bell-Pedersen D."/>
            <person name="Nelson M.A."/>
            <person name="Werner-Washburne M."/>
            <person name="Selitrennikoff C.P."/>
            <person name="Kinsey J.A."/>
            <person name="Braun E.L."/>
            <person name="Zelter A."/>
            <person name="Schulte U."/>
            <person name="Kothe G.O."/>
            <person name="Jedd G."/>
            <person name="Mewes W."/>
            <person name="Staben C."/>
            <person name="Marcotte E."/>
            <person name="Greenberg D."/>
            <person name="Roy A."/>
            <person name="Foley K."/>
            <person name="Naylor J."/>
            <person name="Stange-Thomann N."/>
            <person name="Barrett R."/>
            <person name="Gnerre S."/>
            <person name="Kamal M."/>
            <person name="Kamvysselis M."/>
            <person name="Mauceli E."/>
            <person name="Bielke C."/>
            <person name="Rudd S."/>
            <person name="Frishman D."/>
            <person name="Krystofova S."/>
            <person name="Rasmussen C."/>
            <person name="Metzenberg R.L."/>
            <person name="Perkins D.D."/>
            <person name="Kroken S."/>
            <person name="Cogoni C."/>
            <person name="Macino G."/>
            <person name="Catcheside D."/>
            <person name="Li W."/>
            <person name="Pratt R.J."/>
            <person name="Osmani S.A."/>
            <person name="DeSouza C.P."/>
            <person name="Glass L."/>
            <person name="Orbach M.J."/>
            <person name="Berglund J.A."/>
            <person name="Voelker R."/>
            <person name="Yarden O."/>
            <person name="Plamann M."/>
            <person name="Seiler S."/>
            <person name="Dunlap J."/>
            <person name="Radford A."/>
            <person name="Aramayo R."/>
            <person name="Natvig D.O."/>
            <person name="Alex L.A."/>
            <person name="Mannhaupt G."/>
            <person name="Ebbole D.J."/>
            <person name="Freitag M."/>
            <person name="Paulsen I."/>
            <person name="Sachs M.S."/>
            <person name="Lander E.S."/>
            <person name="Nusbaum C."/>
            <person name="Birren B."/>
        </authorList>
    </citation>
    <scope>NUCLEOTIDE SEQUENCE [LARGE SCALE GENOMIC DNA]</scope>
    <source>
        <strain evidence="2">ATCC 24698 / 74-OR23-1A / CBS 708.71 / DSM 1257 / FGSC 987</strain>
    </source>
</reference>
<dbReference type="EMBL" id="CM002240">
    <property type="protein sequence ID" value="EDO65003.2"/>
    <property type="molecule type" value="Genomic_DNA"/>
</dbReference>